<dbReference type="GO" id="GO:0016020">
    <property type="term" value="C:membrane"/>
    <property type="evidence" value="ECO:0007669"/>
    <property type="project" value="UniProtKB-SubCell"/>
</dbReference>
<reference evidence="10" key="1">
    <citation type="submission" date="2021-03" db="EMBL/GenBank/DDBJ databases">
        <title>Genomic Encyclopedia of Type Strains, Phase IV (KMG-IV): sequencing the most valuable type-strain genomes for metagenomic binning, comparative biology and taxonomic classification.</title>
        <authorList>
            <person name="Goeker M."/>
        </authorList>
    </citation>
    <scope>NUCLEOTIDE SEQUENCE</scope>
    <source>
        <strain evidence="10">DSM 23564</strain>
    </source>
</reference>
<keyword evidence="2" id="KW-0813">Transport</keyword>
<comment type="caution">
    <text evidence="10">The sequence shown here is derived from an EMBL/GenBank/DDBJ whole genome shotgun (WGS) entry which is preliminary data.</text>
</comment>
<evidence type="ECO:0000259" key="9">
    <source>
        <dbReference type="Pfam" id="PF16916"/>
    </source>
</evidence>
<evidence type="ECO:0000313" key="10">
    <source>
        <dbReference type="EMBL" id="MBP1922197.1"/>
    </source>
</evidence>
<accession>A0A8T4GEN2</accession>
<evidence type="ECO:0000256" key="7">
    <source>
        <dbReference type="SAM" id="Phobius"/>
    </source>
</evidence>
<dbReference type="SUPFAM" id="SSF161111">
    <property type="entry name" value="Cation efflux protein transmembrane domain-like"/>
    <property type="match status" value="1"/>
</dbReference>
<feature type="transmembrane region" description="Helical" evidence="7">
    <location>
        <begin position="7"/>
        <end position="28"/>
    </location>
</feature>
<sequence>MSTSTRLVVYVSLVASAAIAVAKFLAYLATGNASMLSQTYYSLSDVGNQLLLLVGFRLSEAGPSRRYPFGRGKEQYVFAFVVTVLLFGVAGYASVREGYAALGTPFRAVDVRINYVVLGVALVFELYAFYKSYQAVQEEADEEGFEDLYGTFRRTKDGPLITAATENLVAIVGVVAAILGVFLTDVTGNTVYDAAASAVIGLLLMGFALALAWENRGLMVGEGVTRTERQALLEAIGDVAGVERVLDLRTMHLGPDSVLVASEIAFDPGLDTAGVEDAIDAVESAVRETVSEADRIYVEAESERVEREYPFGDDGGTVADEFDRGDHGR</sequence>
<dbReference type="GO" id="GO:0006829">
    <property type="term" value="P:zinc ion transport"/>
    <property type="evidence" value="ECO:0007669"/>
    <property type="project" value="InterPro"/>
</dbReference>
<proteinExistence type="predicted"/>
<organism evidence="10 11">
    <name type="scientific">Halorubrum alkaliphilum</name>
    <dbReference type="NCBI Taxonomy" id="261290"/>
    <lineage>
        <taxon>Archaea</taxon>
        <taxon>Methanobacteriati</taxon>
        <taxon>Methanobacteriota</taxon>
        <taxon>Stenosarchaea group</taxon>
        <taxon>Halobacteria</taxon>
        <taxon>Halobacteriales</taxon>
        <taxon>Haloferacaceae</taxon>
        <taxon>Halorubrum</taxon>
    </lineage>
</organism>
<dbReference type="InterPro" id="IPR027469">
    <property type="entry name" value="Cation_efflux_TMD_sf"/>
</dbReference>
<dbReference type="OrthoDB" id="290964at2157"/>
<evidence type="ECO:0000256" key="6">
    <source>
        <dbReference type="SAM" id="MobiDB-lite"/>
    </source>
</evidence>
<evidence type="ECO:0000259" key="8">
    <source>
        <dbReference type="Pfam" id="PF01545"/>
    </source>
</evidence>
<evidence type="ECO:0000256" key="2">
    <source>
        <dbReference type="ARBA" id="ARBA00022448"/>
    </source>
</evidence>
<feature type="transmembrane region" description="Helical" evidence="7">
    <location>
        <begin position="194"/>
        <end position="213"/>
    </location>
</feature>
<dbReference type="EMBL" id="JAGGKQ010000006">
    <property type="protein sequence ID" value="MBP1922197.1"/>
    <property type="molecule type" value="Genomic_DNA"/>
</dbReference>
<feature type="domain" description="Cation efflux protein transmembrane" evidence="8">
    <location>
        <begin position="9"/>
        <end position="216"/>
    </location>
</feature>
<keyword evidence="5 7" id="KW-0472">Membrane</keyword>
<dbReference type="InterPro" id="IPR040177">
    <property type="entry name" value="SLC30A9"/>
</dbReference>
<dbReference type="InterPro" id="IPR036837">
    <property type="entry name" value="Cation_efflux_CTD_sf"/>
</dbReference>
<feature type="domain" description="Cation efflux protein cytoplasmic" evidence="9">
    <location>
        <begin position="228"/>
        <end position="301"/>
    </location>
</feature>
<dbReference type="GO" id="GO:0008324">
    <property type="term" value="F:monoatomic cation transmembrane transporter activity"/>
    <property type="evidence" value="ECO:0007669"/>
    <property type="project" value="InterPro"/>
</dbReference>
<dbReference type="Pfam" id="PF16916">
    <property type="entry name" value="ZT_dimer"/>
    <property type="match status" value="1"/>
</dbReference>
<dbReference type="Gene3D" id="1.20.1510.10">
    <property type="entry name" value="Cation efflux protein transmembrane domain"/>
    <property type="match status" value="1"/>
</dbReference>
<evidence type="ECO:0000256" key="1">
    <source>
        <dbReference type="ARBA" id="ARBA00004141"/>
    </source>
</evidence>
<dbReference type="SUPFAM" id="SSF160240">
    <property type="entry name" value="Cation efflux protein cytoplasmic domain-like"/>
    <property type="match status" value="1"/>
</dbReference>
<dbReference type="NCBIfam" id="TIGR01297">
    <property type="entry name" value="CDF"/>
    <property type="match status" value="1"/>
</dbReference>
<feature type="transmembrane region" description="Helical" evidence="7">
    <location>
        <begin position="113"/>
        <end position="130"/>
    </location>
</feature>
<dbReference type="Gene3D" id="3.30.70.1350">
    <property type="entry name" value="Cation efflux protein, cytoplasmic domain"/>
    <property type="match status" value="1"/>
</dbReference>
<feature type="region of interest" description="Disordered" evidence="6">
    <location>
        <begin position="308"/>
        <end position="329"/>
    </location>
</feature>
<dbReference type="PANTHER" id="PTHR13414">
    <property type="entry name" value="HUEL-CATION TRANSPORTER"/>
    <property type="match status" value="1"/>
</dbReference>
<evidence type="ECO:0000256" key="4">
    <source>
        <dbReference type="ARBA" id="ARBA00022989"/>
    </source>
</evidence>
<comment type="subcellular location">
    <subcellularLocation>
        <location evidence="1">Membrane</location>
        <topology evidence="1">Multi-pass membrane protein</topology>
    </subcellularLocation>
</comment>
<dbReference type="Pfam" id="PF01545">
    <property type="entry name" value="Cation_efflux"/>
    <property type="match status" value="1"/>
</dbReference>
<feature type="transmembrane region" description="Helical" evidence="7">
    <location>
        <begin position="160"/>
        <end position="182"/>
    </location>
</feature>
<protein>
    <submittedName>
        <fullName evidence="10">Cation diffusion facilitator family transporter</fullName>
    </submittedName>
</protein>
<dbReference type="InterPro" id="IPR058533">
    <property type="entry name" value="Cation_efflux_TM"/>
</dbReference>
<dbReference type="InterPro" id="IPR027470">
    <property type="entry name" value="Cation_efflux_CTD"/>
</dbReference>
<evidence type="ECO:0000313" key="11">
    <source>
        <dbReference type="Proteomes" id="UP000823588"/>
    </source>
</evidence>
<dbReference type="RefSeq" id="WP_209484118.1">
    <property type="nucleotide sequence ID" value="NZ_JAGGKQ010000006.1"/>
</dbReference>
<evidence type="ECO:0000256" key="5">
    <source>
        <dbReference type="ARBA" id="ARBA00023136"/>
    </source>
</evidence>
<evidence type="ECO:0000256" key="3">
    <source>
        <dbReference type="ARBA" id="ARBA00022692"/>
    </source>
</evidence>
<dbReference type="PANTHER" id="PTHR13414:SF9">
    <property type="entry name" value="PROTON-COUPLED ZINC ANTIPORTER SLC30A9, MITOCHONDRIAL"/>
    <property type="match status" value="1"/>
</dbReference>
<keyword evidence="4 7" id="KW-1133">Transmembrane helix</keyword>
<name>A0A8T4GEN2_9EURY</name>
<dbReference type="InterPro" id="IPR002524">
    <property type="entry name" value="Cation_efflux"/>
</dbReference>
<dbReference type="Proteomes" id="UP000823588">
    <property type="component" value="Unassembled WGS sequence"/>
</dbReference>
<keyword evidence="11" id="KW-1185">Reference proteome</keyword>
<keyword evidence="3 7" id="KW-0812">Transmembrane</keyword>
<feature type="transmembrane region" description="Helical" evidence="7">
    <location>
        <begin position="76"/>
        <end position="93"/>
    </location>
</feature>
<gene>
    <name evidence="10" type="ORF">J2751_001203</name>
</gene>
<dbReference type="AlphaFoldDB" id="A0A8T4GEN2"/>